<evidence type="ECO:0000313" key="11">
    <source>
        <dbReference type="EMBL" id="CEM24071.1"/>
    </source>
</evidence>
<dbReference type="InterPro" id="IPR015876">
    <property type="entry name" value="Acyl-CoA_DS"/>
</dbReference>
<dbReference type="AlphaFoldDB" id="A0A0G4G6B5"/>
<name>A0A0G4G6B5_9ALVE</name>
<dbReference type="VEuPathDB" id="CryptoDB:Cvel_4230"/>
<feature type="compositionally biased region" description="Basic and acidic residues" evidence="9">
    <location>
        <begin position="15"/>
        <end position="24"/>
    </location>
</feature>
<keyword evidence="4" id="KW-0276">Fatty acid metabolism</keyword>
<evidence type="ECO:0000256" key="7">
    <source>
        <dbReference type="ARBA" id="ARBA00023098"/>
    </source>
</evidence>
<dbReference type="GO" id="GO:0005506">
    <property type="term" value="F:iron ion binding"/>
    <property type="evidence" value="ECO:0007669"/>
    <property type="project" value="TreeGrafter"/>
</dbReference>
<evidence type="ECO:0000256" key="6">
    <source>
        <dbReference type="ARBA" id="ARBA00023002"/>
    </source>
</evidence>
<reference evidence="11" key="1">
    <citation type="submission" date="2014-11" db="EMBL/GenBank/DDBJ databases">
        <authorList>
            <person name="Otto D Thomas"/>
            <person name="Naeem Raeece"/>
        </authorList>
    </citation>
    <scope>NUCLEOTIDE SEQUENCE</scope>
</reference>
<keyword evidence="8 10" id="KW-0472">Membrane</keyword>
<feature type="transmembrane region" description="Helical" evidence="10">
    <location>
        <begin position="73"/>
        <end position="98"/>
    </location>
</feature>
<dbReference type="EMBL" id="CDMZ01000926">
    <property type="protein sequence ID" value="CEM24071.1"/>
    <property type="molecule type" value="Genomic_DNA"/>
</dbReference>
<feature type="transmembrane region" description="Helical" evidence="10">
    <location>
        <begin position="250"/>
        <end position="271"/>
    </location>
</feature>
<evidence type="ECO:0008006" key="12">
    <source>
        <dbReference type="Google" id="ProtNLM"/>
    </source>
</evidence>
<organism evidence="11">
    <name type="scientific">Chromera velia CCMP2878</name>
    <dbReference type="NCBI Taxonomy" id="1169474"/>
    <lineage>
        <taxon>Eukaryota</taxon>
        <taxon>Sar</taxon>
        <taxon>Alveolata</taxon>
        <taxon>Colpodellida</taxon>
        <taxon>Chromeraceae</taxon>
        <taxon>Chromera</taxon>
    </lineage>
</organism>
<feature type="transmembrane region" description="Helical" evidence="10">
    <location>
        <begin position="210"/>
        <end position="230"/>
    </location>
</feature>
<evidence type="ECO:0000256" key="9">
    <source>
        <dbReference type="SAM" id="MobiDB-lite"/>
    </source>
</evidence>
<dbReference type="PANTHER" id="PTHR11351:SF101">
    <property type="entry name" value="FATTY ACID DESATURASE DOMAIN-CONTAINING PROTEIN"/>
    <property type="match status" value="1"/>
</dbReference>
<evidence type="ECO:0000256" key="3">
    <source>
        <dbReference type="ARBA" id="ARBA00022692"/>
    </source>
</evidence>
<keyword evidence="7" id="KW-0443">Lipid metabolism</keyword>
<evidence type="ECO:0000256" key="8">
    <source>
        <dbReference type="ARBA" id="ARBA00023136"/>
    </source>
</evidence>
<dbReference type="PANTHER" id="PTHR11351">
    <property type="entry name" value="ACYL-COA DESATURASE"/>
    <property type="match status" value="1"/>
</dbReference>
<dbReference type="GO" id="GO:0004768">
    <property type="term" value="F:stearoyl-CoA 9-desaturase activity"/>
    <property type="evidence" value="ECO:0007669"/>
    <property type="project" value="TreeGrafter"/>
</dbReference>
<comment type="similarity">
    <text evidence="2">Belongs to the fatty acid desaturase type 1 family.</text>
</comment>
<dbReference type="PhylomeDB" id="A0A0G4G6B5"/>
<dbReference type="GO" id="GO:0005789">
    <property type="term" value="C:endoplasmic reticulum membrane"/>
    <property type="evidence" value="ECO:0007669"/>
    <property type="project" value="TreeGrafter"/>
</dbReference>
<gene>
    <name evidence="11" type="ORF">Cvel_4230</name>
</gene>
<keyword evidence="3 10" id="KW-0812">Transmembrane</keyword>
<sequence length="337" mass="38063">MCKTGEPLEPSALLKETDEKETGKEPFTSPGSTGDPWLEVTAFDVFANWFLFPGPAYLLPTVALCFKHPPSAWNIVGFLAVTWLRAGVSMSIALHRFFAHDAFQCSRPMTFMVAVLACLAGQKGPLWWAAIHRRHHRYSDTEQDPHAAHVSGLLYAFTGWAYDLREMETDLQYVHKAHCLPEVFAVNKLWFVPTMVEWSLWYFFTGMQGVLYYGLLSTLAVVIVTFWFGVDFHLGEPHGRGPCRAADADFKKTIAILSLICVLVAGVLNFLSGSLKFSLIFPMPLMYFAVGEHKHRHHHDQPRLVKRPGWDPAAQLFLPVMASLGVVSWRPEAWSRE</sequence>
<proteinExistence type="inferred from homology"/>
<feature type="transmembrane region" description="Helical" evidence="10">
    <location>
        <begin position="46"/>
        <end position="66"/>
    </location>
</feature>
<feature type="region of interest" description="Disordered" evidence="9">
    <location>
        <begin position="1"/>
        <end position="33"/>
    </location>
</feature>
<feature type="transmembrane region" description="Helical" evidence="10">
    <location>
        <begin position="110"/>
        <end position="130"/>
    </location>
</feature>
<evidence type="ECO:0000256" key="5">
    <source>
        <dbReference type="ARBA" id="ARBA00022989"/>
    </source>
</evidence>
<accession>A0A0G4G6B5</accession>
<protein>
    <recommendedName>
        <fullName evidence="12">Fatty acid desaturase domain-containing protein</fullName>
    </recommendedName>
</protein>
<evidence type="ECO:0000256" key="4">
    <source>
        <dbReference type="ARBA" id="ARBA00022832"/>
    </source>
</evidence>
<keyword evidence="6" id="KW-0560">Oxidoreductase</keyword>
<evidence type="ECO:0000256" key="1">
    <source>
        <dbReference type="ARBA" id="ARBA00004141"/>
    </source>
</evidence>
<dbReference type="GO" id="GO:0006636">
    <property type="term" value="P:unsaturated fatty acid biosynthetic process"/>
    <property type="evidence" value="ECO:0007669"/>
    <property type="project" value="TreeGrafter"/>
</dbReference>
<keyword evidence="5 10" id="KW-1133">Transmembrane helix</keyword>
<evidence type="ECO:0000256" key="2">
    <source>
        <dbReference type="ARBA" id="ARBA00009295"/>
    </source>
</evidence>
<comment type="subcellular location">
    <subcellularLocation>
        <location evidence="1">Membrane</location>
        <topology evidence="1">Multi-pass membrane protein</topology>
    </subcellularLocation>
</comment>
<evidence type="ECO:0000256" key="10">
    <source>
        <dbReference type="SAM" id="Phobius"/>
    </source>
</evidence>